<dbReference type="InterPro" id="IPR053188">
    <property type="entry name" value="FkbM_Methyltransferase"/>
</dbReference>
<reference evidence="2" key="1">
    <citation type="submission" date="2023-07" db="EMBL/GenBank/DDBJ databases">
        <title>Sorghum-associated microbial communities from plants grown in Nebraska, USA.</title>
        <authorList>
            <person name="Schachtman D."/>
        </authorList>
    </citation>
    <scope>NUCLEOTIDE SEQUENCE</scope>
    <source>
        <strain evidence="2">DS3754</strain>
    </source>
</reference>
<proteinExistence type="predicted"/>
<feature type="domain" description="Methyltransferase FkbM" evidence="1">
    <location>
        <begin position="25"/>
        <end position="192"/>
    </location>
</feature>
<evidence type="ECO:0000259" key="1">
    <source>
        <dbReference type="Pfam" id="PF05050"/>
    </source>
</evidence>
<dbReference type="Gene3D" id="3.40.50.150">
    <property type="entry name" value="Vaccinia Virus protein VP39"/>
    <property type="match status" value="1"/>
</dbReference>
<evidence type="ECO:0000313" key="3">
    <source>
        <dbReference type="Proteomes" id="UP001242045"/>
    </source>
</evidence>
<accession>A0AAW8D8W9</accession>
<dbReference type="GO" id="GO:0032259">
    <property type="term" value="P:methylation"/>
    <property type="evidence" value="ECO:0007669"/>
    <property type="project" value="UniProtKB-KW"/>
</dbReference>
<dbReference type="PANTHER" id="PTHR36973:SF4">
    <property type="entry name" value="NODULATION PROTEIN"/>
    <property type="match status" value="1"/>
</dbReference>
<evidence type="ECO:0000313" key="2">
    <source>
        <dbReference type="EMBL" id="MDP9896538.1"/>
    </source>
</evidence>
<dbReference type="Proteomes" id="UP001242045">
    <property type="component" value="Unassembled WGS sequence"/>
</dbReference>
<dbReference type="EMBL" id="JAUSRD010000019">
    <property type="protein sequence ID" value="MDP9896538.1"/>
    <property type="molecule type" value="Genomic_DNA"/>
</dbReference>
<keyword evidence="2" id="KW-0489">Methyltransferase</keyword>
<dbReference type="Pfam" id="PF05050">
    <property type="entry name" value="Methyltransf_21"/>
    <property type="match status" value="1"/>
</dbReference>
<dbReference type="InterPro" id="IPR006342">
    <property type="entry name" value="FkbM_mtfrase"/>
</dbReference>
<sequence>MTQTARTDADLRDILAPRRLTEVVDVGANPIDGDPPYLAMLQAGLCRVTGFEPQLSALHELTQAQGPLERYLPWALGDGGMHTLHVCAAPGMTSLLAPDAQSLALFEALQPLAEVRERIAVQTLRLDDIAEIAHLDFLKIDVQGSELAVFRAGRAKLAQAVMVQTEVSFVTLYKDQPTQGEIDQELRGQGFVPHCFAAVKQWPIAPCVVDGDPRRPLRQLLEADLVYMRDIRRPEAMDDEQLRHLALVAHHCHGSFDLALRCLLLLEERRAVEAGAQQRYLQLLAARGA</sequence>
<gene>
    <name evidence="2" type="ORF">J2W31_005674</name>
</gene>
<dbReference type="AlphaFoldDB" id="A0AAW8D8W9"/>
<dbReference type="NCBIfam" id="TIGR01444">
    <property type="entry name" value="fkbM_fam"/>
    <property type="match status" value="1"/>
</dbReference>
<dbReference type="PANTHER" id="PTHR36973">
    <property type="entry name" value="SLL1456 PROTEIN-RELATED"/>
    <property type="match status" value="1"/>
</dbReference>
<name>A0AAW8D8W9_9BURK</name>
<dbReference type="InterPro" id="IPR029063">
    <property type="entry name" value="SAM-dependent_MTases_sf"/>
</dbReference>
<organism evidence="2 3">
    <name type="scientific">Variovorax boronicumulans</name>
    <dbReference type="NCBI Taxonomy" id="436515"/>
    <lineage>
        <taxon>Bacteria</taxon>
        <taxon>Pseudomonadati</taxon>
        <taxon>Pseudomonadota</taxon>
        <taxon>Betaproteobacteria</taxon>
        <taxon>Burkholderiales</taxon>
        <taxon>Comamonadaceae</taxon>
        <taxon>Variovorax</taxon>
    </lineage>
</organism>
<dbReference type="RefSeq" id="WP_307686833.1">
    <property type="nucleotide sequence ID" value="NZ_JAUSRD010000019.1"/>
</dbReference>
<dbReference type="SUPFAM" id="SSF53335">
    <property type="entry name" value="S-adenosyl-L-methionine-dependent methyltransferases"/>
    <property type="match status" value="1"/>
</dbReference>
<protein>
    <submittedName>
        <fullName evidence="2">FkbM family methyltransferase</fullName>
    </submittedName>
</protein>
<keyword evidence="2" id="KW-0808">Transferase</keyword>
<comment type="caution">
    <text evidence="2">The sequence shown here is derived from an EMBL/GenBank/DDBJ whole genome shotgun (WGS) entry which is preliminary data.</text>
</comment>
<dbReference type="GO" id="GO:0008171">
    <property type="term" value="F:O-methyltransferase activity"/>
    <property type="evidence" value="ECO:0007669"/>
    <property type="project" value="TreeGrafter"/>
</dbReference>